<protein>
    <recommendedName>
        <fullName evidence="3">OmpA-like domain-containing protein</fullName>
    </recommendedName>
</protein>
<keyword evidence="1" id="KW-0472">Membrane</keyword>
<evidence type="ECO:0000313" key="5">
    <source>
        <dbReference type="Proteomes" id="UP001153328"/>
    </source>
</evidence>
<dbReference type="Proteomes" id="UP001153328">
    <property type="component" value="Unassembled WGS sequence"/>
</dbReference>
<gene>
    <name evidence="4" type="ORF">SBRY_40508</name>
</gene>
<dbReference type="AlphaFoldDB" id="A0A9W4H325"/>
<feature type="compositionally biased region" description="Pro residues" evidence="2">
    <location>
        <begin position="106"/>
        <end position="122"/>
    </location>
</feature>
<evidence type="ECO:0000259" key="3">
    <source>
        <dbReference type="PROSITE" id="PS51123"/>
    </source>
</evidence>
<reference evidence="4" key="1">
    <citation type="submission" date="2021-06" db="EMBL/GenBank/DDBJ databases">
        <authorList>
            <person name="Arsene-Ploetze F."/>
        </authorList>
    </citation>
    <scope>NUCLEOTIDE SEQUENCE</scope>
    <source>
        <strain evidence="4">SBRY1</strain>
    </source>
</reference>
<evidence type="ECO:0000256" key="2">
    <source>
        <dbReference type="SAM" id="MobiDB-lite"/>
    </source>
</evidence>
<dbReference type="InterPro" id="IPR036737">
    <property type="entry name" value="OmpA-like_sf"/>
</dbReference>
<dbReference type="RefSeq" id="WP_251513162.1">
    <property type="nucleotide sequence ID" value="NZ_CAJVAX010000018.1"/>
</dbReference>
<dbReference type="InterPro" id="IPR006665">
    <property type="entry name" value="OmpA-like"/>
</dbReference>
<name>A0A9W4H325_9ACTN</name>
<evidence type="ECO:0000313" key="4">
    <source>
        <dbReference type="EMBL" id="CAG7646829.1"/>
    </source>
</evidence>
<evidence type="ECO:0000256" key="1">
    <source>
        <dbReference type="PROSITE-ProRule" id="PRU00473"/>
    </source>
</evidence>
<feature type="region of interest" description="Disordered" evidence="2">
    <location>
        <begin position="1"/>
        <end position="66"/>
    </location>
</feature>
<feature type="domain" description="OmpA-like" evidence="3">
    <location>
        <begin position="132"/>
        <end position="254"/>
    </location>
</feature>
<dbReference type="EMBL" id="CAJVAX010000018">
    <property type="protein sequence ID" value="CAG7646829.1"/>
    <property type="molecule type" value="Genomic_DNA"/>
</dbReference>
<dbReference type="PROSITE" id="PS51123">
    <property type="entry name" value="OMPA_2"/>
    <property type="match status" value="1"/>
</dbReference>
<feature type="compositionally biased region" description="Low complexity" evidence="2">
    <location>
        <begin position="1"/>
        <end position="12"/>
    </location>
</feature>
<proteinExistence type="predicted"/>
<comment type="caution">
    <text evidence="4">The sequence shown here is derived from an EMBL/GenBank/DDBJ whole genome shotgun (WGS) entry which is preliminary data.</text>
</comment>
<dbReference type="GO" id="GO:0016020">
    <property type="term" value="C:membrane"/>
    <property type="evidence" value="ECO:0007669"/>
    <property type="project" value="UniProtKB-UniRule"/>
</dbReference>
<dbReference type="Gene3D" id="3.30.1330.60">
    <property type="entry name" value="OmpA-like domain"/>
    <property type="match status" value="1"/>
</dbReference>
<organism evidence="4 5">
    <name type="scientific">Actinacidiphila bryophytorum</name>
    <dbReference type="NCBI Taxonomy" id="1436133"/>
    <lineage>
        <taxon>Bacteria</taxon>
        <taxon>Bacillati</taxon>
        <taxon>Actinomycetota</taxon>
        <taxon>Actinomycetes</taxon>
        <taxon>Kitasatosporales</taxon>
        <taxon>Streptomycetaceae</taxon>
        <taxon>Actinacidiphila</taxon>
    </lineage>
</organism>
<dbReference type="SUPFAM" id="SSF103088">
    <property type="entry name" value="OmpA-like"/>
    <property type="match status" value="1"/>
</dbReference>
<keyword evidence="5" id="KW-1185">Reference proteome</keyword>
<accession>A0A9W4H325</accession>
<sequence length="254" mass="25160">MGARRGGRPAAGRGDRGGGGAAADRRRAGWAAAVGRRSRRGGRGQAAGAAVAGALLPRTHADPDRVTGTDLAAVRDGQATLAGRLEALGTRVDSGLSGLASAAAPQPSPVTPSPAAPPPPDIGGPGRTVSRQGDALVVVFDQGLFGRDARLTAAGAAALDDLGRRLRRAGVSGPLVVTGHTDDRPLPRGAAVTDRITLGFARAQAAAGHLAAAAGIPPAAVGIRSTGTLHPPYPDDSAADRARNNTVTVLVGTP</sequence>
<feature type="region of interest" description="Disordered" evidence="2">
    <location>
        <begin position="98"/>
        <end position="129"/>
    </location>
</feature>